<evidence type="ECO:0000313" key="5">
    <source>
        <dbReference type="Proteomes" id="UP000541558"/>
    </source>
</evidence>
<dbReference type="Proteomes" id="UP000541558">
    <property type="component" value="Unassembled WGS sequence"/>
</dbReference>
<feature type="region of interest" description="Disordered" evidence="2">
    <location>
        <begin position="47"/>
        <end position="157"/>
    </location>
</feature>
<feature type="transmembrane region" description="Helical" evidence="3">
    <location>
        <begin position="259"/>
        <end position="278"/>
    </location>
</feature>
<feature type="compositionally biased region" description="Basic and acidic residues" evidence="2">
    <location>
        <begin position="55"/>
        <end position="75"/>
    </location>
</feature>
<evidence type="ECO:0000256" key="2">
    <source>
        <dbReference type="SAM" id="MobiDB-lite"/>
    </source>
</evidence>
<dbReference type="PANTHER" id="PTHR42032:SF1">
    <property type="entry name" value="YALI0E30679P"/>
    <property type="match status" value="1"/>
</dbReference>
<sequence>MSTAAATQEPNDKLSSENPLRRRMNLLHRAHSLTSIGSAATHSKILPGLSNVHAGGRDGEKKGRGRRYSEDRSEDLSPLEYETQTGSEESSEEDHGLNPGFEAEKRTRAMNESPITPNATSTPKRSASTKKHSAGKTERARAPPARPTVDTSFSRSPWSNFASGRSPMSPNSQSWYEFDLAVVVALVSPVGNWLTGGDHIKNLLLVVLLIFYLHQIIEIPWALYQKARPRRRSPQFPPDLSAPADARYSHLAAAELRRLELFFLLCTLLSPLIGALLLRYATEAVLGPQAVSWFSTGLFILATGMRPWAHLIDRLNERTVELHDFIHYPEMSSTSAQEKVDVGVTEELEKRIAKLEKSLAKFKLNVVHSTEEVYEYVDDAMDSVEQDLRKQEERVEEKMGQVERSLQQRPTISHILPIEWLKDTVSYTRIHRLIPFKNGWLLKSSAASPRRHVHKPLAMTPANSRSPRSGTPLETINEEEIMYASYPRIMRLAMFASRMVSRMLTFVFLPFSAVLRMVLGEN</sequence>
<dbReference type="AlphaFoldDB" id="A0A8H5F729"/>
<gene>
    <name evidence="4" type="ORF">D9611_000585</name>
</gene>
<comment type="caution">
    <text evidence="4">The sequence shown here is derived from an EMBL/GenBank/DDBJ whole genome shotgun (WGS) entry which is preliminary data.</text>
</comment>
<keyword evidence="1" id="KW-0175">Coiled coil</keyword>
<feature type="transmembrane region" description="Helical" evidence="3">
    <location>
        <begin position="200"/>
        <end position="224"/>
    </location>
</feature>
<keyword evidence="3" id="KW-0472">Membrane</keyword>
<evidence type="ECO:0000313" key="4">
    <source>
        <dbReference type="EMBL" id="KAF5326111.1"/>
    </source>
</evidence>
<name>A0A8H5F729_9AGAR</name>
<protein>
    <submittedName>
        <fullName evidence="4">Uncharacterized protein</fullName>
    </submittedName>
</protein>
<feature type="region of interest" description="Disordered" evidence="2">
    <location>
        <begin position="1"/>
        <end position="26"/>
    </location>
</feature>
<accession>A0A8H5F729</accession>
<keyword evidence="3" id="KW-1133">Transmembrane helix</keyword>
<dbReference type="OrthoDB" id="10263751at2759"/>
<keyword evidence="5" id="KW-1185">Reference proteome</keyword>
<evidence type="ECO:0000256" key="3">
    <source>
        <dbReference type="SAM" id="Phobius"/>
    </source>
</evidence>
<feature type="compositionally biased region" description="Polar residues" evidence="2">
    <location>
        <begin position="113"/>
        <end position="126"/>
    </location>
</feature>
<reference evidence="4 5" key="1">
    <citation type="journal article" date="2020" name="ISME J.">
        <title>Uncovering the hidden diversity of litter-decomposition mechanisms in mushroom-forming fungi.</title>
        <authorList>
            <person name="Floudas D."/>
            <person name="Bentzer J."/>
            <person name="Ahren D."/>
            <person name="Johansson T."/>
            <person name="Persson P."/>
            <person name="Tunlid A."/>
        </authorList>
    </citation>
    <scope>NUCLEOTIDE SEQUENCE [LARGE SCALE GENOMIC DNA]</scope>
    <source>
        <strain evidence="4 5">CBS 175.51</strain>
    </source>
</reference>
<proteinExistence type="predicted"/>
<feature type="transmembrane region" description="Helical" evidence="3">
    <location>
        <begin position="290"/>
        <end position="309"/>
    </location>
</feature>
<dbReference type="EMBL" id="JAACJK010000163">
    <property type="protein sequence ID" value="KAF5326111.1"/>
    <property type="molecule type" value="Genomic_DNA"/>
</dbReference>
<keyword evidence="3" id="KW-0812">Transmembrane</keyword>
<organism evidence="4 5">
    <name type="scientific">Ephemerocybe angulata</name>
    <dbReference type="NCBI Taxonomy" id="980116"/>
    <lineage>
        <taxon>Eukaryota</taxon>
        <taxon>Fungi</taxon>
        <taxon>Dikarya</taxon>
        <taxon>Basidiomycota</taxon>
        <taxon>Agaricomycotina</taxon>
        <taxon>Agaricomycetes</taxon>
        <taxon>Agaricomycetidae</taxon>
        <taxon>Agaricales</taxon>
        <taxon>Agaricineae</taxon>
        <taxon>Psathyrellaceae</taxon>
        <taxon>Ephemerocybe</taxon>
    </lineage>
</organism>
<evidence type="ECO:0000256" key="1">
    <source>
        <dbReference type="SAM" id="Coils"/>
    </source>
</evidence>
<feature type="transmembrane region" description="Helical" evidence="3">
    <location>
        <begin position="499"/>
        <end position="519"/>
    </location>
</feature>
<feature type="coiled-coil region" evidence="1">
    <location>
        <begin position="345"/>
        <end position="408"/>
    </location>
</feature>
<dbReference type="PANTHER" id="PTHR42032">
    <property type="entry name" value="YALI0E30679P"/>
    <property type="match status" value="1"/>
</dbReference>